<organism evidence="4 5">
    <name type="scientific">Hevea brasiliensis</name>
    <name type="common">Para rubber tree</name>
    <name type="synonym">Siphonia brasiliensis</name>
    <dbReference type="NCBI Taxonomy" id="3981"/>
    <lineage>
        <taxon>Eukaryota</taxon>
        <taxon>Viridiplantae</taxon>
        <taxon>Streptophyta</taxon>
        <taxon>Embryophyta</taxon>
        <taxon>Tracheophyta</taxon>
        <taxon>Spermatophyta</taxon>
        <taxon>Magnoliopsida</taxon>
        <taxon>eudicotyledons</taxon>
        <taxon>Gunneridae</taxon>
        <taxon>Pentapetalae</taxon>
        <taxon>rosids</taxon>
        <taxon>fabids</taxon>
        <taxon>Malpighiales</taxon>
        <taxon>Euphorbiaceae</taxon>
        <taxon>Crotonoideae</taxon>
        <taxon>Micrandreae</taxon>
        <taxon>Hevea</taxon>
    </lineage>
</organism>
<dbReference type="Pfam" id="PF02536">
    <property type="entry name" value="mTERF"/>
    <property type="match status" value="1"/>
</dbReference>
<dbReference type="PANTHER" id="PTHR13068">
    <property type="entry name" value="CGI-12 PROTEIN-RELATED"/>
    <property type="match status" value="1"/>
</dbReference>
<evidence type="ECO:0000313" key="5">
    <source>
        <dbReference type="Proteomes" id="UP001174677"/>
    </source>
</evidence>
<evidence type="ECO:0000256" key="3">
    <source>
        <dbReference type="ARBA" id="ARBA00022946"/>
    </source>
</evidence>
<dbReference type="PANTHER" id="PTHR13068:SF166">
    <property type="entry name" value="TRANSCRIPTION TERMINATION FACTOR MTERF15, MITOCHONDRIAL-LIKE"/>
    <property type="match status" value="1"/>
</dbReference>
<dbReference type="SMART" id="SM00733">
    <property type="entry name" value="Mterf"/>
    <property type="match status" value="7"/>
</dbReference>
<keyword evidence="3" id="KW-0809">Transit peptide</keyword>
<keyword evidence="2" id="KW-0806">Transcription termination</keyword>
<dbReference type="InterPro" id="IPR003690">
    <property type="entry name" value="MTERF"/>
</dbReference>
<dbReference type="Proteomes" id="UP001174677">
    <property type="component" value="Chromosome 3"/>
</dbReference>
<dbReference type="InterPro" id="IPR038538">
    <property type="entry name" value="MTERF_sf"/>
</dbReference>
<comment type="caution">
    <text evidence="4">The sequence shown here is derived from an EMBL/GenBank/DDBJ whole genome shotgun (WGS) entry which is preliminary data.</text>
</comment>
<keyword evidence="2" id="KW-0805">Transcription regulation</keyword>
<protein>
    <submittedName>
        <fullName evidence="4">Uncharacterized protein</fullName>
    </submittedName>
</protein>
<sequence>MFRWVKFPSTHIISFLQNDPSLIVRVISSNANESHVVSYLVNNCGLSPKSALSASKYVSFKTPKKPDSVLAFFEAHGFSKTHIATLIRKRPTVLLADPEKTLMPKLQFLHSNGFSSSDIAKVLCVCPEILHTSLEKQIIPAFNVIKTFLPSHEKVVCAIKRLPRIMLSHLETYVLPNIKILEESGLPKSSIAWLLRYQPATFMTSSNRFSEIVEEVKGMGLNPLSVNFVAAIHAVRAMSTSTWKSKIDIYKKWGWSEEEILVAFGKHPWCMMGSEKKITAAMDFYINKMGWDSSYIAQHPVLISLGLDKRIVPRCSVIQVLLSKGLMKQTRFSSPLIISEESFLHKFVTPYEEEVPHLLKLYREKLEIAKCKDMEKGG</sequence>
<evidence type="ECO:0000313" key="4">
    <source>
        <dbReference type="EMBL" id="KAJ9184756.1"/>
    </source>
</evidence>
<accession>A0ABQ9MWT5</accession>
<dbReference type="EMBL" id="JARPOI010000003">
    <property type="protein sequence ID" value="KAJ9184756.1"/>
    <property type="molecule type" value="Genomic_DNA"/>
</dbReference>
<name>A0ABQ9MWT5_HEVBR</name>
<comment type="similarity">
    <text evidence="1">Belongs to the mTERF family.</text>
</comment>
<gene>
    <name evidence="4" type="ORF">P3X46_004451</name>
</gene>
<keyword evidence="5" id="KW-1185">Reference proteome</keyword>
<reference evidence="4" key="1">
    <citation type="journal article" date="2023" name="Plant Biotechnol. J.">
        <title>Chromosome-level wild Hevea brasiliensis genome provides new tools for genomic-assisted breeding and valuable loci to elevate rubber yield.</title>
        <authorList>
            <person name="Cheng H."/>
            <person name="Song X."/>
            <person name="Hu Y."/>
            <person name="Wu T."/>
            <person name="Yang Q."/>
            <person name="An Z."/>
            <person name="Feng S."/>
            <person name="Deng Z."/>
            <person name="Wu W."/>
            <person name="Zeng X."/>
            <person name="Tu M."/>
            <person name="Wang X."/>
            <person name="Huang H."/>
        </authorList>
    </citation>
    <scope>NUCLEOTIDE SEQUENCE</scope>
    <source>
        <strain evidence="4">MT/VB/25A 57/8</strain>
    </source>
</reference>
<proteinExistence type="inferred from homology"/>
<dbReference type="Gene3D" id="1.25.70.10">
    <property type="entry name" value="Transcription termination factor 3, mitochondrial"/>
    <property type="match status" value="1"/>
</dbReference>
<keyword evidence="2" id="KW-0804">Transcription</keyword>
<evidence type="ECO:0000256" key="1">
    <source>
        <dbReference type="ARBA" id="ARBA00007692"/>
    </source>
</evidence>
<evidence type="ECO:0000256" key="2">
    <source>
        <dbReference type="ARBA" id="ARBA00022472"/>
    </source>
</evidence>